<dbReference type="EMBL" id="LNYS01000006">
    <property type="protein sequence ID" value="KTD51787.1"/>
    <property type="molecule type" value="Genomic_DNA"/>
</dbReference>
<evidence type="ECO:0008006" key="5">
    <source>
        <dbReference type="Google" id="ProtNLM"/>
    </source>
</evidence>
<proteinExistence type="predicted"/>
<feature type="chain" id="PRO_5006917206" description="Lipoprotein" evidence="2">
    <location>
        <begin position="26"/>
        <end position="58"/>
    </location>
</feature>
<evidence type="ECO:0000256" key="1">
    <source>
        <dbReference type="SAM" id="MobiDB-lite"/>
    </source>
</evidence>
<dbReference type="STRING" id="45073.Lqui_0631"/>
<evidence type="ECO:0000256" key="2">
    <source>
        <dbReference type="SAM" id="SignalP"/>
    </source>
</evidence>
<dbReference type="Proteomes" id="UP000054618">
    <property type="component" value="Unassembled WGS sequence"/>
</dbReference>
<gene>
    <name evidence="3" type="ORF">Lqui_0631</name>
</gene>
<dbReference type="PATRIC" id="fig|45073.5.peg.665"/>
<name>A0A0W0Y457_9GAMM</name>
<comment type="caution">
    <text evidence="3">The sequence shown here is derived from an EMBL/GenBank/DDBJ whole genome shotgun (WGS) entry which is preliminary data.</text>
</comment>
<evidence type="ECO:0000313" key="3">
    <source>
        <dbReference type="EMBL" id="KTD51787.1"/>
    </source>
</evidence>
<feature type="signal peptide" evidence="2">
    <location>
        <begin position="1"/>
        <end position="25"/>
    </location>
</feature>
<dbReference type="PROSITE" id="PS51257">
    <property type="entry name" value="PROKAR_LIPOPROTEIN"/>
    <property type="match status" value="1"/>
</dbReference>
<keyword evidence="4" id="KW-1185">Reference proteome</keyword>
<organism evidence="3 4">
    <name type="scientific">Legionella quinlivanii</name>
    <dbReference type="NCBI Taxonomy" id="45073"/>
    <lineage>
        <taxon>Bacteria</taxon>
        <taxon>Pseudomonadati</taxon>
        <taxon>Pseudomonadota</taxon>
        <taxon>Gammaproteobacteria</taxon>
        <taxon>Legionellales</taxon>
        <taxon>Legionellaceae</taxon>
        <taxon>Legionella</taxon>
    </lineage>
</organism>
<dbReference type="RefSeq" id="WP_157072285.1">
    <property type="nucleotide sequence ID" value="NZ_CAAAIK010000027.1"/>
</dbReference>
<sequence>MKRSRMVCFVVMLSAFISGVSLLSACNSTSDKYPHPVDEDYGGGGTGGMGGFGGHGGH</sequence>
<evidence type="ECO:0000313" key="4">
    <source>
        <dbReference type="Proteomes" id="UP000054618"/>
    </source>
</evidence>
<reference evidence="3 4" key="1">
    <citation type="submission" date="2015-11" db="EMBL/GenBank/DDBJ databases">
        <title>Genomic analysis of 38 Legionella species identifies large and diverse effector repertoires.</title>
        <authorList>
            <person name="Burstein D."/>
            <person name="Amaro F."/>
            <person name="Zusman T."/>
            <person name="Lifshitz Z."/>
            <person name="Cohen O."/>
            <person name="Gilbert J.A."/>
            <person name="Pupko T."/>
            <person name="Shuman H.A."/>
            <person name="Segal G."/>
        </authorList>
    </citation>
    <scope>NUCLEOTIDE SEQUENCE [LARGE SCALE GENOMIC DNA]</scope>
    <source>
        <strain evidence="3 4">CDC#1442-AUS-E</strain>
    </source>
</reference>
<feature type="compositionally biased region" description="Gly residues" evidence="1">
    <location>
        <begin position="42"/>
        <end position="58"/>
    </location>
</feature>
<feature type="region of interest" description="Disordered" evidence="1">
    <location>
        <begin position="37"/>
        <end position="58"/>
    </location>
</feature>
<dbReference type="AlphaFoldDB" id="A0A0W0Y457"/>
<dbReference type="OrthoDB" id="9924641at2"/>
<keyword evidence="2" id="KW-0732">Signal</keyword>
<protein>
    <recommendedName>
        <fullName evidence="5">Lipoprotein</fullName>
    </recommendedName>
</protein>
<accession>A0A0W0Y457</accession>